<evidence type="ECO:0000256" key="2">
    <source>
        <dbReference type="ARBA" id="ARBA00022801"/>
    </source>
</evidence>
<evidence type="ECO:0000256" key="4">
    <source>
        <dbReference type="ARBA" id="ARBA00052904"/>
    </source>
</evidence>
<dbReference type="PATRIC" id="fig|1122985.7.peg.2101"/>
<evidence type="ECO:0000313" key="8">
    <source>
        <dbReference type="Proteomes" id="UP000027442"/>
    </source>
</evidence>
<dbReference type="InterPro" id="IPR001110">
    <property type="entry name" value="UPF0012_CS"/>
</dbReference>
<dbReference type="PANTHER" id="PTHR47799">
    <property type="entry name" value="OMEGA-AMIDASE YAFV"/>
    <property type="match status" value="1"/>
</dbReference>
<evidence type="ECO:0000313" key="7">
    <source>
        <dbReference type="EMBL" id="KDR51876.1"/>
    </source>
</evidence>
<dbReference type="AlphaFoldDB" id="A0A069QPU2"/>
<dbReference type="GO" id="GO:0106008">
    <property type="term" value="F:2-oxoglutaramate amidase activity"/>
    <property type="evidence" value="ECO:0007669"/>
    <property type="project" value="TreeGrafter"/>
</dbReference>
<keyword evidence="8" id="KW-1185">Reference proteome</keyword>
<dbReference type="EMBL" id="JNGW01000088">
    <property type="protein sequence ID" value="KDR51876.1"/>
    <property type="molecule type" value="Genomic_DNA"/>
</dbReference>
<evidence type="ECO:0000259" key="6">
    <source>
        <dbReference type="PROSITE" id="PS50263"/>
    </source>
</evidence>
<dbReference type="Pfam" id="PF00795">
    <property type="entry name" value="CN_hydrolase"/>
    <property type="match status" value="1"/>
</dbReference>
<dbReference type="SUPFAM" id="SSF56317">
    <property type="entry name" value="Carbon-nitrogen hydrolase"/>
    <property type="match status" value="1"/>
</dbReference>
<comment type="catalytic activity">
    <reaction evidence="4">
        <text>a monoamide of a dicarboxylate + H2O = a dicarboxylate + NH4(+)</text>
        <dbReference type="Rhea" id="RHEA:11716"/>
        <dbReference type="ChEBI" id="CHEBI:15377"/>
        <dbReference type="ChEBI" id="CHEBI:28938"/>
        <dbReference type="ChEBI" id="CHEBI:28965"/>
        <dbReference type="ChEBI" id="CHEBI:77450"/>
        <dbReference type="EC" id="3.5.1.3"/>
    </reaction>
</comment>
<gene>
    <name evidence="7" type="ORF">HMPREF1991_02024</name>
</gene>
<dbReference type="FunFam" id="3.60.110.10:FF:000004">
    <property type="entry name" value="Carbon-nitrogen hydrolase"/>
    <property type="match status" value="1"/>
</dbReference>
<dbReference type="eggNOG" id="COG0388">
    <property type="taxonomic scope" value="Bacteria"/>
</dbReference>
<reference evidence="7 8" key="1">
    <citation type="submission" date="2013-08" db="EMBL/GenBank/DDBJ databases">
        <authorList>
            <person name="Weinstock G."/>
            <person name="Sodergren E."/>
            <person name="Wylie T."/>
            <person name="Fulton L."/>
            <person name="Fulton R."/>
            <person name="Fronick C."/>
            <person name="O'Laughlin M."/>
            <person name="Godfrey J."/>
            <person name="Miner T."/>
            <person name="Herter B."/>
            <person name="Appelbaum E."/>
            <person name="Cordes M."/>
            <person name="Lek S."/>
            <person name="Wollam A."/>
            <person name="Pepin K.H."/>
            <person name="Palsikar V.B."/>
            <person name="Mitreva M."/>
            <person name="Wilson R.K."/>
        </authorList>
    </citation>
    <scope>NUCLEOTIDE SEQUENCE [LARGE SCALE GENOMIC DNA]</scope>
    <source>
        <strain evidence="7 8">ATCC 15930</strain>
    </source>
</reference>
<dbReference type="Gene3D" id="3.60.110.10">
    <property type="entry name" value="Carbon-nitrogen hydrolase"/>
    <property type="match status" value="1"/>
</dbReference>
<comment type="caution">
    <text evidence="7">The sequence shown here is derived from an EMBL/GenBank/DDBJ whole genome shotgun (WGS) entry which is preliminary data.</text>
</comment>
<dbReference type="GO" id="GO:0050152">
    <property type="term" value="F:omega-amidase activity"/>
    <property type="evidence" value="ECO:0007669"/>
    <property type="project" value="UniProtKB-EC"/>
</dbReference>
<name>A0A069QPU2_HOYLO</name>
<evidence type="ECO:0000256" key="3">
    <source>
        <dbReference type="ARBA" id="ARBA00039118"/>
    </source>
</evidence>
<evidence type="ECO:0000256" key="1">
    <source>
        <dbReference type="ARBA" id="ARBA00010613"/>
    </source>
</evidence>
<comment type="similarity">
    <text evidence="1">Belongs to the carbon-nitrogen hydrolase superfamily. NIT1/NIT2 family.</text>
</comment>
<protein>
    <recommendedName>
        <fullName evidence="5">Omega-amidase YafV</fullName>
        <ecNumber evidence="3">3.5.1.3</ecNumber>
    </recommendedName>
</protein>
<dbReference type="InterPro" id="IPR036526">
    <property type="entry name" value="C-N_Hydrolase_sf"/>
</dbReference>
<dbReference type="PROSITE" id="PS50263">
    <property type="entry name" value="CN_HYDROLASE"/>
    <property type="match status" value="1"/>
</dbReference>
<organism evidence="7 8">
    <name type="scientific">Hoylesella loescheii DSM 19665 = JCM 12249 = ATCC 15930</name>
    <dbReference type="NCBI Taxonomy" id="1122985"/>
    <lineage>
        <taxon>Bacteria</taxon>
        <taxon>Pseudomonadati</taxon>
        <taxon>Bacteroidota</taxon>
        <taxon>Bacteroidia</taxon>
        <taxon>Bacteroidales</taxon>
        <taxon>Prevotellaceae</taxon>
        <taxon>Hoylesella</taxon>
    </lineage>
</organism>
<sequence length="266" mass="30553">MLALRLKQSMRKETMEIALLQTDIAWGDREENLLRVERLMDEHPEAQLFVLPEMFATGFMVGEDLVTEPTEGQVHRWMVDVARRRGCAVAGSVAVEVDGRRRNRFYFVTPDGTTWHYDKRHLFTYAREDRLYTKGEDRVVVRYGGLRFLLQVCYDLRFPVFSRNRGDYDVAIYVANWPTSRLFAWQTLLRARAIENQCFVLGVNRVGNDPANAYSGGTFALDPQGQTLAECRENEMGVASASLSLEGLEELRHTFPVMKDGDVFIL</sequence>
<proteinExistence type="inferred from homology"/>
<dbReference type="Proteomes" id="UP000027442">
    <property type="component" value="Unassembled WGS sequence"/>
</dbReference>
<accession>A0A069QPU2</accession>
<keyword evidence="2 7" id="KW-0378">Hydrolase</keyword>
<feature type="domain" description="CN hydrolase" evidence="6">
    <location>
        <begin position="15"/>
        <end position="245"/>
    </location>
</feature>
<dbReference type="HOGENOM" id="CLU_030130_3_7_10"/>
<dbReference type="NCBIfam" id="NF007757">
    <property type="entry name" value="PRK10438.1"/>
    <property type="match status" value="1"/>
</dbReference>
<dbReference type="EC" id="3.5.1.3" evidence="3"/>
<dbReference type="InterPro" id="IPR052737">
    <property type="entry name" value="Omega-amidase_YafV"/>
</dbReference>
<evidence type="ECO:0000256" key="5">
    <source>
        <dbReference type="ARBA" id="ARBA00072139"/>
    </source>
</evidence>
<dbReference type="PROSITE" id="PS01227">
    <property type="entry name" value="UPF0012"/>
    <property type="match status" value="1"/>
</dbReference>
<dbReference type="InterPro" id="IPR003010">
    <property type="entry name" value="C-N_Hydrolase"/>
</dbReference>
<dbReference type="PANTHER" id="PTHR47799:SF1">
    <property type="entry name" value="OMEGA-AMIDASE YAFV"/>
    <property type="match status" value="1"/>
</dbReference>